<accession>M0IK80</accession>
<proteinExistence type="predicted"/>
<dbReference type="STRING" id="662479.C440_04823"/>
<evidence type="ECO:0000313" key="1">
    <source>
        <dbReference type="EMBL" id="ELZ96442.1"/>
    </source>
</evidence>
<gene>
    <name evidence="1" type="ORF">C440_04823</name>
</gene>
<keyword evidence="2" id="KW-1185">Reference proteome</keyword>
<evidence type="ECO:0000313" key="2">
    <source>
        <dbReference type="Proteomes" id="UP000011550"/>
    </source>
</evidence>
<dbReference type="AlphaFoldDB" id="M0IK80"/>
<comment type="caution">
    <text evidence="1">The sequence shown here is derived from an EMBL/GenBank/DDBJ whole genome shotgun (WGS) entry which is preliminary data.</text>
</comment>
<dbReference type="Proteomes" id="UP000011550">
    <property type="component" value="Unassembled WGS sequence"/>
</dbReference>
<protein>
    <submittedName>
        <fullName evidence="1">Uncharacterized protein</fullName>
    </submittedName>
</protein>
<dbReference type="PATRIC" id="fig|662479.7.peg.990"/>
<sequence length="63" mass="7095">MLEEISTFRDDLETVYVEAKGFDGEYDTLAMVIRSEEEMVHPHVLDVTEVEPGSEPGSHPSDK</sequence>
<name>M0IK80_9EURY</name>
<dbReference type="EMBL" id="AOLN01000007">
    <property type="protein sequence ID" value="ELZ96442.1"/>
    <property type="molecule type" value="Genomic_DNA"/>
</dbReference>
<dbReference type="RefSeq" id="WP_008318774.1">
    <property type="nucleotide sequence ID" value="NZ_AOLN01000007.1"/>
</dbReference>
<reference evidence="1 2" key="1">
    <citation type="journal article" date="2014" name="PLoS Genet.">
        <title>Phylogenetically driven sequencing of extremely halophilic archaea reveals strategies for static and dynamic osmo-response.</title>
        <authorList>
            <person name="Becker E.A."/>
            <person name="Seitzer P.M."/>
            <person name="Tritt A."/>
            <person name="Larsen D."/>
            <person name="Krusor M."/>
            <person name="Yao A.I."/>
            <person name="Wu D."/>
            <person name="Madern D."/>
            <person name="Eisen J.A."/>
            <person name="Darling A.E."/>
            <person name="Facciotti M.T."/>
        </authorList>
    </citation>
    <scope>NUCLEOTIDE SEQUENCE [LARGE SCALE GENOMIC DNA]</scope>
    <source>
        <strain evidence="1 2">ATCC BAA-1512</strain>
    </source>
</reference>
<organism evidence="1 2">
    <name type="scientific">Haloferax mucosum ATCC BAA-1512</name>
    <dbReference type="NCBI Taxonomy" id="662479"/>
    <lineage>
        <taxon>Archaea</taxon>
        <taxon>Methanobacteriati</taxon>
        <taxon>Methanobacteriota</taxon>
        <taxon>Stenosarchaea group</taxon>
        <taxon>Halobacteria</taxon>
        <taxon>Halobacteriales</taxon>
        <taxon>Haloferacaceae</taxon>
        <taxon>Haloferax</taxon>
    </lineage>
</organism>